<evidence type="ECO:0008006" key="3">
    <source>
        <dbReference type="Google" id="ProtNLM"/>
    </source>
</evidence>
<feature type="compositionally biased region" description="Basic residues" evidence="1">
    <location>
        <begin position="172"/>
        <end position="182"/>
    </location>
</feature>
<organism evidence="2">
    <name type="scientific">Tanacetum cinerariifolium</name>
    <name type="common">Dalmatian daisy</name>
    <name type="synonym">Chrysanthemum cinerariifolium</name>
    <dbReference type="NCBI Taxonomy" id="118510"/>
    <lineage>
        <taxon>Eukaryota</taxon>
        <taxon>Viridiplantae</taxon>
        <taxon>Streptophyta</taxon>
        <taxon>Embryophyta</taxon>
        <taxon>Tracheophyta</taxon>
        <taxon>Spermatophyta</taxon>
        <taxon>Magnoliopsida</taxon>
        <taxon>eudicotyledons</taxon>
        <taxon>Gunneridae</taxon>
        <taxon>Pentapetalae</taxon>
        <taxon>asterids</taxon>
        <taxon>campanulids</taxon>
        <taxon>Asterales</taxon>
        <taxon>Asteraceae</taxon>
        <taxon>Asteroideae</taxon>
        <taxon>Anthemideae</taxon>
        <taxon>Anthemidinae</taxon>
        <taxon>Tanacetum</taxon>
    </lineage>
</organism>
<name>A0A6L2NFU6_TANCI</name>
<dbReference type="AlphaFoldDB" id="A0A6L2NFU6"/>
<gene>
    <name evidence="2" type="ORF">Tci_055392</name>
</gene>
<feature type="region of interest" description="Disordered" evidence="1">
    <location>
        <begin position="156"/>
        <end position="190"/>
    </location>
</feature>
<comment type="caution">
    <text evidence="2">The sequence shown here is derived from an EMBL/GenBank/DDBJ whole genome shotgun (WGS) entry which is preliminary data.</text>
</comment>
<evidence type="ECO:0000313" key="2">
    <source>
        <dbReference type="EMBL" id="GEU83414.1"/>
    </source>
</evidence>
<protein>
    <recommendedName>
        <fullName evidence="3">Synaptobrevin, longin-like domain protein</fullName>
    </recommendedName>
</protein>
<proteinExistence type="predicted"/>
<dbReference type="EMBL" id="BKCJ010008679">
    <property type="protein sequence ID" value="GEU83414.1"/>
    <property type="molecule type" value="Genomic_DNA"/>
</dbReference>
<evidence type="ECO:0000256" key="1">
    <source>
        <dbReference type="SAM" id="MobiDB-lite"/>
    </source>
</evidence>
<reference evidence="2" key="1">
    <citation type="journal article" date="2019" name="Sci. Rep.">
        <title>Draft genome of Tanacetum cinerariifolium, the natural source of mosquito coil.</title>
        <authorList>
            <person name="Yamashiro T."/>
            <person name="Shiraishi A."/>
            <person name="Satake H."/>
            <person name="Nakayama K."/>
        </authorList>
    </citation>
    <scope>NUCLEOTIDE SEQUENCE</scope>
</reference>
<accession>A0A6L2NFU6</accession>
<sequence length="473" mass="54251">MKITGGYINESSIRHDLELNDAEGTSCLTNAVIFEELARIGAKTTSWNEFSSTMASAMICLANNQKFNFSKYILDNLKKNLEASVPFYMFPRFIQVYVDHQLGDMSHQKGIYVNPSLTKNVFANMKRVGTGFSRTVTSLFSTMMVQAVKEVGDLPTNVQDTPILDAPSSSQPHRKHKHRRKERKETKVSPTKIHTEDHVPITSNDPLPNGEDRMQLKELMELCTNLSNKGKKIANIDADAEVNLENVYNLDMAHKETVLSMQDVTDADVKEVAKEMVEEESTTRTVSLKSQAKDKGKSKLVKELGIQKSRKVQIVIDEEVARRIEAEWNADIKDNVDWNERTRKEKVAKDQTIKKQKGDELKHDNTEKQMLVEQQEAEELKKNLDIVPDDEDDVFVNVTPLSSKPPTIMDYKIYKKGKKENFQIIRENGNHQMYLSFITMLKNFDRVDLEVLWKIIKDRFKEPQLKKVIDVLL</sequence>